<evidence type="ECO:0000313" key="5">
    <source>
        <dbReference type="EMBL" id="MBM7587503.1"/>
    </source>
</evidence>
<dbReference type="PROSITE" id="PS51257">
    <property type="entry name" value="PROKAR_LIPOPROTEIN"/>
    <property type="match status" value="1"/>
</dbReference>
<protein>
    <submittedName>
        <fullName evidence="5">2-polyprenyl-6-methoxyphenol hydroxylase-like FAD-dependent oxidoreductase</fullName>
    </submittedName>
</protein>
<reference evidence="5 6" key="1">
    <citation type="submission" date="2021-01" db="EMBL/GenBank/DDBJ databases">
        <title>Genomic Encyclopedia of Type Strains, Phase IV (KMG-IV): sequencing the most valuable type-strain genomes for metagenomic binning, comparative biology and taxonomic classification.</title>
        <authorList>
            <person name="Goeker M."/>
        </authorList>
    </citation>
    <scope>NUCLEOTIDE SEQUENCE [LARGE SCALE GENOMIC DNA]</scope>
    <source>
        <strain evidence="5 6">DSM 24834</strain>
    </source>
</reference>
<dbReference type="InterPro" id="IPR002938">
    <property type="entry name" value="FAD-bd"/>
</dbReference>
<dbReference type="Gene3D" id="3.30.70.2450">
    <property type="match status" value="1"/>
</dbReference>
<gene>
    <name evidence="5" type="ORF">JOC86_004076</name>
</gene>
<comment type="caution">
    <text evidence="5">The sequence shown here is derived from an EMBL/GenBank/DDBJ whole genome shotgun (WGS) entry which is preliminary data.</text>
</comment>
<evidence type="ECO:0000313" key="6">
    <source>
        <dbReference type="Proteomes" id="UP001646157"/>
    </source>
</evidence>
<dbReference type="PANTHER" id="PTHR43004:SF19">
    <property type="entry name" value="BINDING MONOOXYGENASE, PUTATIVE (JCVI)-RELATED"/>
    <property type="match status" value="1"/>
</dbReference>
<dbReference type="PANTHER" id="PTHR43004">
    <property type="entry name" value="TRK SYSTEM POTASSIUM UPTAKE PROTEIN"/>
    <property type="match status" value="1"/>
</dbReference>
<keyword evidence="3" id="KW-0274">FAD</keyword>
<evidence type="ECO:0000256" key="1">
    <source>
        <dbReference type="ARBA" id="ARBA00001974"/>
    </source>
</evidence>
<dbReference type="PRINTS" id="PR00420">
    <property type="entry name" value="RNGMNOXGNASE"/>
</dbReference>
<dbReference type="Gene3D" id="3.50.50.60">
    <property type="entry name" value="FAD/NAD(P)-binding domain"/>
    <property type="match status" value="1"/>
</dbReference>
<dbReference type="SUPFAM" id="SSF51905">
    <property type="entry name" value="FAD/NAD(P)-binding domain"/>
    <property type="match status" value="1"/>
</dbReference>
<dbReference type="RefSeq" id="WP_205174655.1">
    <property type="nucleotide sequence ID" value="NZ_JAFBDZ010000004.1"/>
</dbReference>
<dbReference type="Pfam" id="PF01494">
    <property type="entry name" value="FAD_binding_3"/>
    <property type="match status" value="1"/>
</dbReference>
<dbReference type="Gene3D" id="3.40.30.120">
    <property type="match status" value="1"/>
</dbReference>
<dbReference type="InterPro" id="IPR036188">
    <property type="entry name" value="FAD/NAD-bd_sf"/>
</dbReference>
<evidence type="ECO:0000259" key="4">
    <source>
        <dbReference type="Pfam" id="PF01494"/>
    </source>
</evidence>
<dbReference type="Proteomes" id="UP001646157">
    <property type="component" value="Unassembled WGS sequence"/>
</dbReference>
<sequence length="532" mass="60100">MNNKIQYDVDVLISGAGPTGLTLACELIRFGVSCIVIDKAESTSTQTKALGVMARTLEHLERMGVAQEFINRGHPTGTFNAYSGEVLLARLDFNNTLKSLFPFVLMIPQNITENILYSYYKNMGGKVEWNTELTSFTHDRTGVEAKFLHSDGSLESIKAKYLIGCDGAHSFVRHSLPLEFEGITLFQQQFALADLVVDSTLPDNEIFAFVKNGKFIAYFPMKDGQHRIMITTEDTLNPHSPVGLEEIQSVIDEAGPKGAIVHSPTWTSRFQVNQRKVKKGNIGRIFLAGDAAHIHSPVGAQGMNTGMQDSFNLGWKLAYVLKHQCSPDLLDSYTEEREPVWSSLLKGTELATRMILKESHFFQIIRNIMAPKVTSINKVKVRLMNTLSQVGIHYRSSSIVEEGKGLKSNTPMKFKRKKSIYAGDRAPNGLINNFKLFEVNRGIDLIILLFLNNKNENHEYREKLMKQNVPYQIYQITSDPNYPQLQEYKHHLGIIDQGIVVVRPDDYISFICEEPSPELLMQHLEKFSHLEK</sequence>
<organism evidence="5 6">
    <name type="scientific">Rossellomorea pakistanensis</name>
    <dbReference type="NCBI Taxonomy" id="992288"/>
    <lineage>
        <taxon>Bacteria</taxon>
        <taxon>Bacillati</taxon>
        <taxon>Bacillota</taxon>
        <taxon>Bacilli</taxon>
        <taxon>Bacillales</taxon>
        <taxon>Bacillaceae</taxon>
        <taxon>Rossellomorea</taxon>
    </lineage>
</organism>
<comment type="cofactor">
    <cofactor evidence="1">
        <name>FAD</name>
        <dbReference type="ChEBI" id="CHEBI:57692"/>
    </cofactor>
</comment>
<feature type="domain" description="FAD-binding" evidence="4">
    <location>
        <begin position="8"/>
        <end position="345"/>
    </location>
</feature>
<evidence type="ECO:0000256" key="3">
    <source>
        <dbReference type="ARBA" id="ARBA00022827"/>
    </source>
</evidence>
<dbReference type="EMBL" id="JAFBDZ010000004">
    <property type="protein sequence ID" value="MBM7587503.1"/>
    <property type="molecule type" value="Genomic_DNA"/>
</dbReference>
<keyword evidence="2" id="KW-0285">Flavoprotein</keyword>
<accession>A0ABS2NI01</accession>
<keyword evidence="6" id="KW-1185">Reference proteome</keyword>
<name>A0ABS2NI01_9BACI</name>
<evidence type="ECO:0000256" key="2">
    <source>
        <dbReference type="ARBA" id="ARBA00022630"/>
    </source>
</evidence>
<proteinExistence type="predicted"/>
<dbReference type="InterPro" id="IPR050641">
    <property type="entry name" value="RIFMO-like"/>
</dbReference>